<reference evidence="1 2" key="1">
    <citation type="submission" date="2016-10" db="EMBL/GenBank/DDBJ databases">
        <authorList>
            <person name="de Groot N.N."/>
        </authorList>
    </citation>
    <scope>NUCLEOTIDE SEQUENCE [LARGE SCALE GENOMIC DNA]</scope>
    <source>
        <strain evidence="1 2">DSM 17925</strain>
    </source>
</reference>
<dbReference type="Proteomes" id="UP000199167">
    <property type="component" value="Unassembled WGS sequence"/>
</dbReference>
<protein>
    <recommendedName>
        <fullName evidence="3">Fibronectin type-III domain-containing protein</fullName>
    </recommendedName>
</protein>
<dbReference type="Gene3D" id="2.60.40.3440">
    <property type="match status" value="1"/>
</dbReference>
<dbReference type="InterPro" id="IPR013783">
    <property type="entry name" value="Ig-like_fold"/>
</dbReference>
<evidence type="ECO:0008006" key="3">
    <source>
        <dbReference type="Google" id="ProtNLM"/>
    </source>
</evidence>
<dbReference type="CDD" id="cd00063">
    <property type="entry name" value="FN3"/>
    <property type="match status" value="1"/>
</dbReference>
<dbReference type="STRING" id="364200.SAMN04488515_3182"/>
<proteinExistence type="predicted"/>
<dbReference type="Pfam" id="PF17963">
    <property type="entry name" value="Big_9"/>
    <property type="match status" value="1"/>
</dbReference>
<dbReference type="InterPro" id="IPR003961">
    <property type="entry name" value="FN3_dom"/>
</dbReference>
<evidence type="ECO:0000313" key="1">
    <source>
        <dbReference type="EMBL" id="SEW44336.1"/>
    </source>
</evidence>
<dbReference type="EMBL" id="FOIZ01000002">
    <property type="protein sequence ID" value="SEW44336.1"/>
    <property type="molecule type" value="Genomic_DNA"/>
</dbReference>
<accession>A0A1I0RSW6</accession>
<dbReference type="AlphaFoldDB" id="A0A1I0RSW6"/>
<gene>
    <name evidence="1" type="ORF">SAMN04488515_3182</name>
</gene>
<organism evidence="1 2">
    <name type="scientific">Cognatiyoonia koreensis</name>
    <dbReference type="NCBI Taxonomy" id="364200"/>
    <lineage>
        <taxon>Bacteria</taxon>
        <taxon>Pseudomonadati</taxon>
        <taxon>Pseudomonadota</taxon>
        <taxon>Alphaproteobacteria</taxon>
        <taxon>Rhodobacterales</taxon>
        <taxon>Paracoccaceae</taxon>
        <taxon>Cognatiyoonia</taxon>
    </lineage>
</organism>
<sequence>MIRSNGHLLCFGRATVLLCVLIWATSLPAQTMQEKHLPLDGWISDDGRNVHLTWRDAPRAHRGGVEVSRRPYGATGGDTWQTIEVEPQQGLHVLDPDTQPGFAYEYRVLRRNPDGQVNDVGYWLTGRDIPLRNTDRIVHLVVDQSVLDSIEPYLVRFQRDLIGEGWQVRRYAMPRHASSADRDNLVAVGGLKQELLKSYDAAPDVTHAVILVGHVPFARSGMGSPDGHDPAPHATDLIYGDVDGQWSLTLDGTLRNDTLPSDAIEMQVGRIDFAPIADGDLPREVGLLRDYFDKNHNWRHGRLGDLREAYGKGPSLIGELSALRNVVGPNAIAEGGHHDVGERQPWLWGVNFGDAAGHIYAERYANKAVFAINFGSHKQRIDKSRNAMTALLAQQWYPLAVGWGARPTWWLHHMALGGSIGDVHMRTVNNGIAAEPYDVSMDYYPTGQYLWRNPVWVNLLGDPTLRAFPLKSASDFHAQTSNGGVQLSWTASADPDVNGYVVYGIEEDGRAIVVSGETPVVETEMFNPVVRQLYMVRSIGQKQVYAGSFQTLSQAILARLDQSPIEAPEWTVTVQKSEKLDLATPDGAEILGFVTGPDQGSLARNGEIWVYTPLPDFIGTVQLQYVVSDALTSAVGTLTITVDDG</sequence>
<name>A0A1I0RSW6_9RHOB</name>
<dbReference type="Gene3D" id="2.60.40.10">
    <property type="entry name" value="Immunoglobulins"/>
    <property type="match status" value="1"/>
</dbReference>
<evidence type="ECO:0000313" key="2">
    <source>
        <dbReference type="Proteomes" id="UP000199167"/>
    </source>
</evidence>
<keyword evidence="2" id="KW-1185">Reference proteome</keyword>